<feature type="domain" description="FecR protein" evidence="2">
    <location>
        <begin position="119"/>
        <end position="212"/>
    </location>
</feature>
<sequence>MNNRKEFLQQLLGKNTWTNTEQEWLRDYLDNNNLFELEEVLRQMYDEDVVADSSAADEERSRRMLGRIHQRLYKSKVKSMFHMRWLRLAAAAAVFIIAVTTAVKWIAKRSNADTARWQQVVTASRERKVVHLPDGSVVTMEAGSSLRFREGTNDTERVVYMKGEAFFDVKKNPERPFIVYSPLLKTVVMGTSFEVTDDSANAKVVVVTGAVRVEPTGFHAQGVVLHHEEATVYGASDFTLKKMPEPAEARFNKQRSEGRFVYNGTAMSTVVADVERYYKVNIRISDKMKNCLYYGTFDIHDRIGKVLKIIALSMKANLSEKDLNKTYILSGGNCN</sequence>
<comment type="caution">
    <text evidence="4">The sequence shown here is derived from an EMBL/GenBank/DDBJ whole genome shotgun (WGS) entry which is preliminary data.</text>
</comment>
<evidence type="ECO:0000313" key="5">
    <source>
        <dbReference type="Proteomes" id="UP000261284"/>
    </source>
</evidence>
<protein>
    <submittedName>
        <fullName evidence="4">DUF4974 domain-containing protein</fullName>
    </submittedName>
</protein>
<dbReference type="AlphaFoldDB" id="A0A3E1NET3"/>
<dbReference type="PIRSF" id="PIRSF018266">
    <property type="entry name" value="FecR"/>
    <property type="match status" value="1"/>
</dbReference>
<evidence type="ECO:0000259" key="3">
    <source>
        <dbReference type="Pfam" id="PF16344"/>
    </source>
</evidence>
<dbReference type="InterPro" id="IPR032508">
    <property type="entry name" value="FecR_C"/>
</dbReference>
<dbReference type="InterPro" id="IPR006860">
    <property type="entry name" value="FecR"/>
</dbReference>
<dbReference type="PANTHER" id="PTHR30273:SF2">
    <property type="entry name" value="PROTEIN FECR"/>
    <property type="match status" value="1"/>
</dbReference>
<accession>A0A3E1NET3</accession>
<organism evidence="4 5">
    <name type="scientific">Deminuibacter soli</name>
    <dbReference type="NCBI Taxonomy" id="2291815"/>
    <lineage>
        <taxon>Bacteria</taxon>
        <taxon>Pseudomonadati</taxon>
        <taxon>Bacteroidota</taxon>
        <taxon>Chitinophagia</taxon>
        <taxon>Chitinophagales</taxon>
        <taxon>Chitinophagaceae</taxon>
        <taxon>Deminuibacter</taxon>
    </lineage>
</organism>
<dbReference type="OrthoDB" id="645173at2"/>
<dbReference type="GO" id="GO:0016989">
    <property type="term" value="F:sigma factor antagonist activity"/>
    <property type="evidence" value="ECO:0007669"/>
    <property type="project" value="TreeGrafter"/>
</dbReference>
<gene>
    <name evidence="4" type="ORF">DXN05_20480</name>
</gene>
<dbReference type="InterPro" id="IPR012373">
    <property type="entry name" value="Ferrdict_sens_TM"/>
</dbReference>
<feature type="transmembrane region" description="Helical" evidence="1">
    <location>
        <begin position="85"/>
        <end position="107"/>
    </location>
</feature>
<dbReference type="Pfam" id="PF16344">
    <property type="entry name" value="FecR_C"/>
    <property type="match status" value="1"/>
</dbReference>
<proteinExistence type="predicted"/>
<keyword evidence="1" id="KW-0472">Membrane</keyword>
<dbReference type="Gene3D" id="2.60.120.1440">
    <property type="match status" value="1"/>
</dbReference>
<dbReference type="Gene3D" id="3.55.50.30">
    <property type="match status" value="1"/>
</dbReference>
<evidence type="ECO:0000259" key="2">
    <source>
        <dbReference type="Pfam" id="PF04773"/>
    </source>
</evidence>
<keyword evidence="1" id="KW-0812">Transmembrane</keyword>
<keyword evidence="5" id="KW-1185">Reference proteome</keyword>
<feature type="domain" description="Protein FecR C-terminal" evidence="3">
    <location>
        <begin position="259"/>
        <end position="319"/>
    </location>
</feature>
<dbReference type="Pfam" id="PF04773">
    <property type="entry name" value="FecR"/>
    <property type="match status" value="1"/>
</dbReference>
<dbReference type="EMBL" id="QTJU01000010">
    <property type="protein sequence ID" value="RFM26288.1"/>
    <property type="molecule type" value="Genomic_DNA"/>
</dbReference>
<dbReference type="Proteomes" id="UP000261284">
    <property type="component" value="Unassembled WGS sequence"/>
</dbReference>
<evidence type="ECO:0000313" key="4">
    <source>
        <dbReference type="EMBL" id="RFM26288.1"/>
    </source>
</evidence>
<reference evidence="4 5" key="1">
    <citation type="submission" date="2018-08" db="EMBL/GenBank/DDBJ databases">
        <title>Chitinophagaceae sp. K23C18032701, a novel bacterium isolated from forest soil.</title>
        <authorList>
            <person name="Wang C."/>
        </authorList>
    </citation>
    <scope>NUCLEOTIDE SEQUENCE [LARGE SCALE GENOMIC DNA]</scope>
    <source>
        <strain evidence="4 5">K23C18032701</strain>
    </source>
</reference>
<dbReference type="PANTHER" id="PTHR30273">
    <property type="entry name" value="PERIPLASMIC SIGNAL SENSOR AND SIGMA FACTOR ACTIVATOR FECR-RELATED"/>
    <property type="match status" value="1"/>
</dbReference>
<evidence type="ECO:0000256" key="1">
    <source>
        <dbReference type="SAM" id="Phobius"/>
    </source>
</evidence>
<dbReference type="RefSeq" id="WP_116849160.1">
    <property type="nucleotide sequence ID" value="NZ_QTJU01000010.1"/>
</dbReference>
<name>A0A3E1NET3_9BACT</name>
<keyword evidence="1" id="KW-1133">Transmembrane helix</keyword>